<dbReference type="Gene3D" id="3.30.70.270">
    <property type="match status" value="1"/>
</dbReference>
<dbReference type="InterPro" id="IPR043128">
    <property type="entry name" value="Rev_trsase/Diguanyl_cyclase"/>
</dbReference>
<dbReference type="PANTHER" id="PTHR48475:SF1">
    <property type="entry name" value="RNASE H TYPE-1 DOMAIN-CONTAINING PROTEIN"/>
    <property type="match status" value="1"/>
</dbReference>
<dbReference type="OrthoDB" id="1001301at2759"/>
<sequence>MSQEDASKTSFRTSIGNVFYTDTIWVVECWSHKTASHDMFHKMLEFYIDDLVVKAKEEEADFKNLQRVFEMQAVPTPIAQLESQLANSLAAWSIGMEWILNPRNSFLKKDVKFTWQEEHQKAFEAVKTDLTSPLTMTPPQQGKPLLLYITSIEALLAQEVGVERQVYYISRVIQGAEVRYAPIETHCLALVFAAKKLRHYLLSYPHHLITKCNPFR</sequence>
<dbReference type="Proteomes" id="UP000585474">
    <property type="component" value="Unassembled WGS sequence"/>
</dbReference>
<dbReference type="InterPro" id="IPR043502">
    <property type="entry name" value="DNA/RNA_pol_sf"/>
</dbReference>
<proteinExistence type="predicted"/>
<evidence type="ECO:0000259" key="1">
    <source>
        <dbReference type="Pfam" id="PF17919"/>
    </source>
</evidence>
<accession>A0A7J0G162</accession>
<evidence type="ECO:0000313" key="3">
    <source>
        <dbReference type="Proteomes" id="UP000585474"/>
    </source>
</evidence>
<gene>
    <name evidence="2" type="ORF">Acr_17g0000800</name>
</gene>
<dbReference type="Pfam" id="PF17919">
    <property type="entry name" value="RT_RNaseH_2"/>
    <property type="match status" value="1"/>
</dbReference>
<keyword evidence="3" id="KW-1185">Reference proteome</keyword>
<protein>
    <recommendedName>
        <fullName evidence="1">Reverse transcriptase/retrotransposon-derived protein RNase H-like domain-containing protein</fullName>
    </recommendedName>
</protein>
<evidence type="ECO:0000313" key="2">
    <source>
        <dbReference type="EMBL" id="GFZ04508.1"/>
    </source>
</evidence>
<dbReference type="SUPFAM" id="SSF56672">
    <property type="entry name" value="DNA/RNA polymerases"/>
    <property type="match status" value="1"/>
</dbReference>
<dbReference type="AlphaFoldDB" id="A0A7J0G162"/>
<dbReference type="InterPro" id="IPR041577">
    <property type="entry name" value="RT_RNaseH_2"/>
</dbReference>
<reference evidence="2 3" key="1">
    <citation type="submission" date="2019-07" db="EMBL/GenBank/DDBJ databases">
        <title>De Novo Assembly of kiwifruit Actinidia rufa.</title>
        <authorList>
            <person name="Sugita-Konishi S."/>
            <person name="Sato K."/>
            <person name="Mori E."/>
            <person name="Abe Y."/>
            <person name="Kisaki G."/>
            <person name="Hamano K."/>
            <person name="Suezawa K."/>
            <person name="Otani M."/>
            <person name="Fukuda T."/>
            <person name="Manabe T."/>
            <person name="Gomi K."/>
            <person name="Tabuchi M."/>
            <person name="Akimitsu K."/>
            <person name="Kataoka I."/>
        </authorList>
    </citation>
    <scope>NUCLEOTIDE SEQUENCE [LARGE SCALE GENOMIC DNA]</scope>
    <source>
        <strain evidence="3">cv. Fuchu</strain>
    </source>
</reference>
<organism evidence="2 3">
    <name type="scientific">Actinidia rufa</name>
    <dbReference type="NCBI Taxonomy" id="165716"/>
    <lineage>
        <taxon>Eukaryota</taxon>
        <taxon>Viridiplantae</taxon>
        <taxon>Streptophyta</taxon>
        <taxon>Embryophyta</taxon>
        <taxon>Tracheophyta</taxon>
        <taxon>Spermatophyta</taxon>
        <taxon>Magnoliopsida</taxon>
        <taxon>eudicotyledons</taxon>
        <taxon>Gunneridae</taxon>
        <taxon>Pentapetalae</taxon>
        <taxon>asterids</taxon>
        <taxon>Ericales</taxon>
        <taxon>Actinidiaceae</taxon>
        <taxon>Actinidia</taxon>
    </lineage>
</organism>
<dbReference type="PANTHER" id="PTHR48475">
    <property type="entry name" value="RIBONUCLEASE H"/>
    <property type="match status" value="1"/>
</dbReference>
<feature type="domain" description="Reverse transcriptase/retrotransposon-derived protein RNase H-like" evidence="1">
    <location>
        <begin position="115"/>
        <end position="205"/>
    </location>
</feature>
<comment type="caution">
    <text evidence="2">The sequence shown here is derived from an EMBL/GenBank/DDBJ whole genome shotgun (WGS) entry which is preliminary data.</text>
</comment>
<name>A0A7J0G162_9ERIC</name>
<dbReference type="EMBL" id="BJWL01000017">
    <property type="protein sequence ID" value="GFZ04508.1"/>
    <property type="molecule type" value="Genomic_DNA"/>
</dbReference>